<feature type="domain" description="L,D-TPase catalytic" evidence="8">
    <location>
        <begin position="140"/>
        <end position="252"/>
    </location>
</feature>
<keyword evidence="2" id="KW-0808">Transferase</keyword>
<dbReference type="Pfam" id="PF01471">
    <property type="entry name" value="PG_binding_1"/>
    <property type="match status" value="1"/>
</dbReference>
<dbReference type="GO" id="GO:0018104">
    <property type="term" value="P:peptidoglycan-protein cross-linking"/>
    <property type="evidence" value="ECO:0007669"/>
    <property type="project" value="TreeGrafter"/>
</dbReference>
<protein>
    <submittedName>
        <fullName evidence="9">Murein L,D-transpeptidase</fullName>
    </submittedName>
</protein>
<dbReference type="PROSITE" id="PS52029">
    <property type="entry name" value="LD_TPASE"/>
    <property type="match status" value="1"/>
</dbReference>
<dbReference type="GO" id="GO:0008360">
    <property type="term" value="P:regulation of cell shape"/>
    <property type="evidence" value="ECO:0007669"/>
    <property type="project" value="UniProtKB-UniRule"/>
</dbReference>
<keyword evidence="3 6" id="KW-0133">Cell shape</keyword>
<dbReference type="GO" id="GO:0005576">
    <property type="term" value="C:extracellular region"/>
    <property type="evidence" value="ECO:0007669"/>
    <property type="project" value="TreeGrafter"/>
</dbReference>
<dbReference type="GO" id="GO:0016740">
    <property type="term" value="F:transferase activity"/>
    <property type="evidence" value="ECO:0007669"/>
    <property type="project" value="UniProtKB-KW"/>
</dbReference>
<keyword evidence="4 6" id="KW-0573">Peptidoglycan synthesis</keyword>
<dbReference type="EMBL" id="JAAGMD010000778">
    <property type="protein sequence ID" value="NEA89813.1"/>
    <property type="molecule type" value="Genomic_DNA"/>
</dbReference>
<dbReference type="InterPro" id="IPR036366">
    <property type="entry name" value="PGBDSf"/>
</dbReference>
<dbReference type="InterPro" id="IPR036365">
    <property type="entry name" value="PGBD-like_sf"/>
</dbReference>
<feature type="compositionally biased region" description="Gly residues" evidence="7">
    <location>
        <begin position="14"/>
        <end position="34"/>
    </location>
</feature>
<dbReference type="Gene3D" id="2.40.440.10">
    <property type="entry name" value="L,D-transpeptidase catalytic domain-like"/>
    <property type="match status" value="1"/>
</dbReference>
<dbReference type="PANTHER" id="PTHR30582">
    <property type="entry name" value="L,D-TRANSPEPTIDASE"/>
    <property type="match status" value="1"/>
</dbReference>
<sequence>VELPGGTPSASRPSGGGDDGGGSGGGVGGGGTAPGGSRDATVPARVLWSRGSTGRDVRELQARLRQIAWLFEGPTGTYDGPTEKAVRGFQGKRGLPRTGRTDTVTWQRLKGMTREPGRWDLYQMGGQPADAPDPRCRTGRVLCISKESRTLRWMADGRTLQTLPVRFGSQYTPTREGVFSVYWKSRDHWSTLYDSPMPYAMFFSGGQAVHFSADFAARGYAGASHGCVNVRDEAAIARIFAQVRNGDKVVIHW</sequence>
<gene>
    <name evidence="9" type="ORF">G3I53_28165</name>
</gene>
<evidence type="ECO:0000259" key="8">
    <source>
        <dbReference type="PROSITE" id="PS52029"/>
    </source>
</evidence>
<dbReference type="SUPFAM" id="SSF141523">
    <property type="entry name" value="L,D-transpeptidase catalytic domain-like"/>
    <property type="match status" value="1"/>
</dbReference>
<comment type="pathway">
    <text evidence="1 6">Cell wall biogenesis; peptidoglycan biosynthesis.</text>
</comment>
<dbReference type="GO" id="GO:0071555">
    <property type="term" value="P:cell wall organization"/>
    <property type="evidence" value="ECO:0007669"/>
    <property type="project" value="UniProtKB-UniRule"/>
</dbReference>
<proteinExistence type="predicted"/>
<dbReference type="Gene3D" id="1.10.101.10">
    <property type="entry name" value="PGBD-like superfamily/PGBD"/>
    <property type="match status" value="1"/>
</dbReference>
<dbReference type="GO" id="GO:0071972">
    <property type="term" value="F:peptidoglycan L,D-transpeptidase activity"/>
    <property type="evidence" value="ECO:0007669"/>
    <property type="project" value="TreeGrafter"/>
</dbReference>
<feature type="region of interest" description="Disordered" evidence="7">
    <location>
        <begin position="1"/>
        <end position="42"/>
    </location>
</feature>
<evidence type="ECO:0000256" key="7">
    <source>
        <dbReference type="SAM" id="MobiDB-lite"/>
    </source>
</evidence>
<evidence type="ECO:0000313" key="9">
    <source>
        <dbReference type="EMBL" id="NEA89813.1"/>
    </source>
</evidence>
<dbReference type="CDD" id="cd16913">
    <property type="entry name" value="YkuD_like"/>
    <property type="match status" value="1"/>
</dbReference>
<feature type="non-terminal residue" evidence="9">
    <location>
        <position position="1"/>
    </location>
</feature>
<organism evidence="9">
    <name type="scientific">Streptomyces sp. SID14436</name>
    <dbReference type="NCBI Taxonomy" id="2706070"/>
    <lineage>
        <taxon>Bacteria</taxon>
        <taxon>Bacillati</taxon>
        <taxon>Actinomycetota</taxon>
        <taxon>Actinomycetes</taxon>
        <taxon>Kitasatosporales</taxon>
        <taxon>Streptomycetaceae</taxon>
        <taxon>Streptomyces</taxon>
    </lineage>
</organism>
<evidence type="ECO:0000256" key="2">
    <source>
        <dbReference type="ARBA" id="ARBA00022679"/>
    </source>
</evidence>
<dbReference type="UniPathway" id="UPA00219"/>
<feature type="active site" description="Proton donor/acceptor" evidence="6">
    <location>
        <position position="210"/>
    </location>
</feature>
<dbReference type="InterPro" id="IPR002477">
    <property type="entry name" value="Peptidoglycan-bd-like"/>
</dbReference>
<dbReference type="InterPro" id="IPR038063">
    <property type="entry name" value="Transpep_catalytic_dom"/>
</dbReference>
<name>A0A6G3R236_9ACTN</name>
<dbReference type="SUPFAM" id="SSF47090">
    <property type="entry name" value="PGBD-like"/>
    <property type="match status" value="1"/>
</dbReference>
<comment type="caution">
    <text evidence="9">The sequence shown here is derived from an EMBL/GenBank/DDBJ whole genome shotgun (WGS) entry which is preliminary data.</text>
</comment>
<accession>A0A6G3R236</accession>
<evidence type="ECO:0000256" key="4">
    <source>
        <dbReference type="ARBA" id="ARBA00022984"/>
    </source>
</evidence>
<dbReference type="InterPro" id="IPR050979">
    <property type="entry name" value="LD-transpeptidase"/>
</dbReference>
<feature type="active site" description="Nucleophile" evidence="6">
    <location>
        <position position="227"/>
    </location>
</feature>
<dbReference type="Pfam" id="PF03734">
    <property type="entry name" value="YkuD"/>
    <property type="match status" value="1"/>
</dbReference>
<reference evidence="9" key="1">
    <citation type="submission" date="2020-01" db="EMBL/GenBank/DDBJ databases">
        <title>Insect and environment-associated Actinomycetes.</title>
        <authorList>
            <person name="Currrie C."/>
            <person name="Chevrette M."/>
            <person name="Carlson C."/>
            <person name="Stubbendieck R."/>
            <person name="Wendt-Pienkowski E."/>
        </authorList>
    </citation>
    <scope>NUCLEOTIDE SEQUENCE</scope>
    <source>
        <strain evidence="9">SID14436</strain>
    </source>
</reference>
<dbReference type="AlphaFoldDB" id="A0A6G3R236"/>
<evidence type="ECO:0000256" key="1">
    <source>
        <dbReference type="ARBA" id="ARBA00004752"/>
    </source>
</evidence>
<evidence type="ECO:0000256" key="5">
    <source>
        <dbReference type="ARBA" id="ARBA00023316"/>
    </source>
</evidence>
<evidence type="ECO:0000256" key="3">
    <source>
        <dbReference type="ARBA" id="ARBA00022960"/>
    </source>
</evidence>
<dbReference type="InterPro" id="IPR005490">
    <property type="entry name" value="LD_TPept_cat_dom"/>
</dbReference>
<dbReference type="PANTHER" id="PTHR30582:SF33">
    <property type="entry name" value="EXPORTED PROTEIN"/>
    <property type="match status" value="1"/>
</dbReference>
<evidence type="ECO:0000256" key="6">
    <source>
        <dbReference type="PROSITE-ProRule" id="PRU01373"/>
    </source>
</evidence>
<dbReference type="RefSeq" id="WP_164438916.1">
    <property type="nucleotide sequence ID" value="NZ_JAAGMD010000778.1"/>
</dbReference>
<keyword evidence="5 6" id="KW-0961">Cell wall biogenesis/degradation</keyword>